<dbReference type="OrthoDB" id="9090296at2"/>
<dbReference type="PANTHER" id="PTHR35848">
    <property type="entry name" value="OXALATE-BINDING PROTEIN"/>
    <property type="match status" value="1"/>
</dbReference>
<dbReference type="AlphaFoldDB" id="A0A399G502"/>
<keyword evidence="3" id="KW-1185">Reference proteome</keyword>
<dbReference type="Proteomes" id="UP000265719">
    <property type="component" value="Chromosome"/>
</dbReference>
<organism evidence="2 3">
    <name type="scientific">Thermobifida halotolerans</name>
    <dbReference type="NCBI Taxonomy" id="483545"/>
    <lineage>
        <taxon>Bacteria</taxon>
        <taxon>Bacillati</taxon>
        <taxon>Actinomycetota</taxon>
        <taxon>Actinomycetes</taxon>
        <taxon>Streptosporangiales</taxon>
        <taxon>Nocardiopsidaceae</taxon>
        <taxon>Thermobifida</taxon>
    </lineage>
</organism>
<dbReference type="InterPro" id="IPR051610">
    <property type="entry name" value="GPI/OXD"/>
</dbReference>
<evidence type="ECO:0000313" key="3">
    <source>
        <dbReference type="Proteomes" id="UP000265719"/>
    </source>
</evidence>
<evidence type="ECO:0000313" key="2">
    <source>
        <dbReference type="EMBL" id="UOE20926.1"/>
    </source>
</evidence>
<dbReference type="PANTHER" id="PTHR35848:SF6">
    <property type="entry name" value="CUPIN TYPE-2 DOMAIN-CONTAINING PROTEIN"/>
    <property type="match status" value="1"/>
</dbReference>
<dbReference type="EMBL" id="CP063196">
    <property type="protein sequence ID" value="UOE20926.1"/>
    <property type="molecule type" value="Genomic_DNA"/>
</dbReference>
<dbReference type="InterPro" id="IPR014710">
    <property type="entry name" value="RmlC-like_jellyroll"/>
</dbReference>
<dbReference type="InterPro" id="IPR013096">
    <property type="entry name" value="Cupin_2"/>
</dbReference>
<keyword evidence="1" id="KW-0479">Metal-binding</keyword>
<protein>
    <submittedName>
        <fullName evidence="2">Cupin domain-containing protein</fullName>
    </submittedName>
</protein>
<dbReference type="SUPFAM" id="SSF51182">
    <property type="entry name" value="RmlC-like cupins"/>
    <property type="match status" value="1"/>
</dbReference>
<gene>
    <name evidence="2" type="ORF">NI17_007065</name>
</gene>
<dbReference type="KEGG" id="thao:NI17_007065"/>
<evidence type="ECO:0000256" key="1">
    <source>
        <dbReference type="ARBA" id="ARBA00022723"/>
    </source>
</evidence>
<dbReference type="CDD" id="cd02209">
    <property type="entry name" value="cupin_XRE_C"/>
    <property type="match status" value="1"/>
</dbReference>
<reference evidence="2" key="1">
    <citation type="submission" date="2020-10" db="EMBL/GenBank/DDBJ databases">
        <title>De novo genome project of the cellulose decomposer Thermobifida halotolerans type strain.</title>
        <authorList>
            <person name="Nagy I."/>
            <person name="Horvath B."/>
            <person name="Kukolya J."/>
            <person name="Nagy I."/>
            <person name="Orsini M."/>
        </authorList>
    </citation>
    <scope>NUCLEOTIDE SEQUENCE</scope>
    <source>
        <strain evidence="2">DSM 44931</strain>
    </source>
</reference>
<accession>A0A399G502</accession>
<dbReference type="RefSeq" id="WP_068693427.1">
    <property type="nucleotide sequence ID" value="NZ_CP063196.1"/>
</dbReference>
<proteinExistence type="predicted"/>
<name>A0A399G502_9ACTN</name>
<sequence>MPTIIKASEVRVLDRGGSITTTPLITKESAGEENRITSGMSVYPVGTGAPMHSHNCDEHVTVLEGEAEVVVEGSVTRLGRFDTTYIPSPIPHLFRNVGDTPLRILWVYTSRTVTRTFTDTGITVEHLSPEDQMGRD</sequence>
<dbReference type="Gene3D" id="2.60.120.10">
    <property type="entry name" value="Jelly Rolls"/>
    <property type="match status" value="1"/>
</dbReference>
<dbReference type="Pfam" id="PF07883">
    <property type="entry name" value="Cupin_2"/>
    <property type="match status" value="1"/>
</dbReference>
<dbReference type="InterPro" id="IPR011051">
    <property type="entry name" value="RmlC_Cupin_sf"/>
</dbReference>
<dbReference type="GO" id="GO:0046872">
    <property type="term" value="F:metal ion binding"/>
    <property type="evidence" value="ECO:0007669"/>
    <property type="project" value="UniProtKB-KW"/>
</dbReference>